<dbReference type="OMA" id="HACCARW"/>
<evidence type="ECO:0000313" key="3">
    <source>
        <dbReference type="Proteomes" id="UP000186817"/>
    </source>
</evidence>
<feature type="compositionally biased region" description="Basic residues" evidence="1">
    <location>
        <begin position="73"/>
        <end position="84"/>
    </location>
</feature>
<feature type="region of interest" description="Disordered" evidence="1">
    <location>
        <begin position="1"/>
        <end position="117"/>
    </location>
</feature>
<feature type="compositionally biased region" description="Low complexity" evidence="1">
    <location>
        <begin position="108"/>
        <end position="117"/>
    </location>
</feature>
<sequence>MSSRQVRKLQKLRDGGSFEEEEEEEHSEVEAVTKASSAFGAFVDSDTESQEEAEVSPAPASAAVAKSDEAQARKARRSRKGRKGRRDESQGEEAEPTQDESQEAQVPAETAETAETETGALSLCRHDFSAETERQRVFGSGGRGSLGQSGPGRRAPRPRGHVEGRTLHHRRLFLVSLNPNEPWAKPENSTRMVAKVDQDGAAVFDFEETPASSRDLKALRQIVGQEDPQLLQQYLQRNSFSLDGLLVMAEFHRHQGSPEQAREFVRRAVYTLECSLSPDFSPFQTTGVGPQALRPRVRLDVKNESEWSGWSWLNALWRHMHCLRGFSDFSNLSNTLRCSEACTLPRDPTRGLLFADFLCLRSRSFQVVESFATLPARYGLAPSQTPYTAELGFAFPNIAYSLALCTQLVRGQGSTPDLGALSNLSLDPILSGVDDDDWDQALRAHARLMRALLFFPGCLRPLLEECGVNLQSKPSGSESWLDLLAAPPFSNSMEFCHSQHASAHGRLCVAYAKLCGPLWKDAVKWLHACCARWARLHCSEVFVDDIEAARRSWASSRLALCEALEDYKDLLSDECAENPAPAPILERAMTARLHPPRDQNHLFAGAGGAGAHSVEPNMSLHTPAAILFFQSLLPWSELDQTGVQVSPLFWRDVFSGALAVAKGTGLFGLGAVADLGRAMASLWKKHKGYSAASEAPASPTHRKQPTQSFSLQAHVMQCRLRWFALRSTGHTRQGFASAPLARLRESLESLAADVAKEVEAAQVQGRPARRPRKRLPMHTRSSEKDLTVWEDSPAPVYNPSQGMLVLQQEQWHERLTHDRVLDWSARLRAQKAKLQALAVPPEEPAPAVKLPLPVVQEVFDSLVEDPQDEIQARLEAKRQESLALQLELILANPPLLLQKAMKTAGPVKIRIAKVEASGPEDGSYIVYFEGCDSAAARVERRLKRAAPVLASALARRLLLGYVRDLTFVPVAYSSESQDAPSGTLWRSRRRVRKQQVVSAAQLATKGLC</sequence>
<dbReference type="AlphaFoldDB" id="A0A1Q9CRT2"/>
<feature type="compositionally biased region" description="Low complexity" evidence="1">
    <location>
        <begin position="55"/>
        <end position="65"/>
    </location>
</feature>
<feature type="compositionally biased region" description="Acidic residues" evidence="1">
    <location>
        <begin position="17"/>
        <end position="27"/>
    </location>
</feature>
<dbReference type="PANTHER" id="PTHR22684:SF0">
    <property type="entry name" value="RIBOSOME QUALITY CONTROL COMPLEX SUBUNIT TCF25"/>
    <property type="match status" value="1"/>
</dbReference>
<reference evidence="2 3" key="1">
    <citation type="submission" date="2016-02" db="EMBL/GenBank/DDBJ databases">
        <title>Genome analysis of coral dinoflagellate symbionts highlights evolutionary adaptations to a symbiotic lifestyle.</title>
        <authorList>
            <person name="Aranda M."/>
            <person name="Li Y."/>
            <person name="Liew Y.J."/>
            <person name="Baumgarten S."/>
            <person name="Simakov O."/>
            <person name="Wilson M."/>
            <person name="Piel J."/>
            <person name="Ashoor H."/>
            <person name="Bougouffa S."/>
            <person name="Bajic V.B."/>
            <person name="Ryu T."/>
            <person name="Ravasi T."/>
            <person name="Bayer T."/>
            <person name="Micklem G."/>
            <person name="Kim H."/>
            <person name="Bhak J."/>
            <person name="Lajeunesse T.C."/>
            <person name="Voolstra C.R."/>
        </authorList>
    </citation>
    <scope>NUCLEOTIDE SEQUENCE [LARGE SCALE GENOMIC DNA]</scope>
    <source>
        <strain evidence="2 3">CCMP2467</strain>
    </source>
</reference>
<evidence type="ECO:0000256" key="1">
    <source>
        <dbReference type="SAM" id="MobiDB-lite"/>
    </source>
</evidence>
<feature type="compositionally biased region" description="Acidic residues" evidence="1">
    <location>
        <begin position="45"/>
        <end position="54"/>
    </location>
</feature>
<gene>
    <name evidence="2" type="primary">TCF25</name>
    <name evidence="2" type="ORF">AK812_SmicGene33365</name>
</gene>
<feature type="region of interest" description="Disordered" evidence="1">
    <location>
        <begin position="762"/>
        <end position="785"/>
    </location>
</feature>
<keyword evidence="3" id="KW-1185">Reference proteome</keyword>
<comment type="caution">
    <text evidence="2">The sequence shown here is derived from an EMBL/GenBank/DDBJ whole genome shotgun (WGS) entry which is preliminary data.</text>
</comment>
<dbReference type="Pfam" id="PF04910">
    <property type="entry name" value="Tcf25"/>
    <property type="match status" value="1"/>
</dbReference>
<protein>
    <submittedName>
        <fullName evidence="2">Transcription factor 25</fullName>
    </submittedName>
</protein>
<organism evidence="2 3">
    <name type="scientific">Symbiodinium microadriaticum</name>
    <name type="common">Dinoflagellate</name>
    <name type="synonym">Zooxanthella microadriatica</name>
    <dbReference type="NCBI Taxonomy" id="2951"/>
    <lineage>
        <taxon>Eukaryota</taxon>
        <taxon>Sar</taxon>
        <taxon>Alveolata</taxon>
        <taxon>Dinophyceae</taxon>
        <taxon>Suessiales</taxon>
        <taxon>Symbiodiniaceae</taxon>
        <taxon>Symbiodinium</taxon>
    </lineage>
</organism>
<proteinExistence type="predicted"/>
<dbReference type="OrthoDB" id="205993at2759"/>
<dbReference type="InterPro" id="IPR006994">
    <property type="entry name" value="TCF25/Rqc1"/>
</dbReference>
<feature type="region of interest" description="Disordered" evidence="1">
    <location>
        <begin position="134"/>
        <end position="164"/>
    </location>
</feature>
<feature type="compositionally biased region" description="Gly residues" evidence="1">
    <location>
        <begin position="139"/>
        <end position="150"/>
    </location>
</feature>
<dbReference type="PANTHER" id="PTHR22684">
    <property type="entry name" value="NULP1-RELATED"/>
    <property type="match status" value="1"/>
</dbReference>
<feature type="compositionally biased region" description="Basic residues" evidence="1">
    <location>
        <begin position="767"/>
        <end position="777"/>
    </location>
</feature>
<name>A0A1Q9CRT2_SYMMI</name>
<accession>A0A1Q9CRT2</accession>
<evidence type="ECO:0000313" key="2">
    <source>
        <dbReference type="EMBL" id="OLP85621.1"/>
    </source>
</evidence>
<feature type="compositionally biased region" description="Basic residues" evidence="1">
    <location>
        <begin position="1"/>
        <end position="10"/>
    </location>
</feature>
<feature type="compositionally biased region" description="Acidic residues" evidence="1">
    <location>
        <begin position="90"/>
        <end position="102"/>
    </location>
</feature>
<dbReference type="GO" id="GO:1990112">
    <property type="term" value="C:RQC complex"/>
    <property type="evidence" value="ECO:0007669"/>
    <property type="project" value="TreeGrafter"/>
</dbReference>
<dbReference type="Proteomes" id="UP000186817">
    <property type="component" value="Unassembled WGS sequence"/>
</dbReference>
<dbReference type="EMBL" id="LSRX01000964">
    <property type="protein sequence ID" value="OLP85621.1"/>
    <property type="molecule type" value="Genomic_DNA"/>
</dbReference>